<sequence>MKNAITILDHLQFDCPTSEQKSALLGMSDFIKESNNDDFFILCGAAGTGKTSITTALIGYLNTKCIAYNIAAPTGRAARILGRKSKTVNSTIHSLIYNVKSNADTGEVVFELKHNDVKDFNVFIIDEASMISSKPQNEEGNLFKSKNSLLKDLIRFVKSGNSNNKIIFLGDKNQLPPINETESLALSKDYLENNFNLSGSSSLLSEVKRQEDGSCVLKNAVLLKDGIERNQKSVNLFGIKKQSVEDASRSYVLDYMANGQDSIISIGTTHKMNMMFNNSVRSKIYGYKAKAIEMGDLLLITQTWKRNGFQLYSGDHVVVKEFDIDDVETVAGLRFMQVKLVSKNLEGKEEEIDDYLLLDCITNPQGLSLKQENFLRHERFKKNKVYRESLKPWDDKYVGAIRATYGHSITCNKAQGGEWDNVLINSFFMPSLRYQYTAITRAKKKVCFY</sequence>
<dbReference type="InterPro" id="IPR003593">
    <property type="entry name" value="AAA+_ATPase"/>
</dbReference>
<evidence type="ECO:0000313" key="2">
    <source>
        <dbReference type="EMBL" id="TCL69303.1"/>
    </source>
</evidence>
<evidence type="ECO:0000313" key="3">
    <source>
        <dbReference type="Proteomes" id="UP000295455"/>
    </source>
</evidence>
<dbReference type="Proteomes" id="UP000295455">
    <property type="component" value="Unassembled WGS sequence"/>
</dbReference>
<dbReference type="Pfam" id="PF13538">
    <property type="entry name" value="UvrD_C_2"/>
    <property type="match status" value="1"/>
</dbReference>
<dbReference type="Gene3D" id="3.40.50.300">
    <property type="entry name" value="P-loop containing nucleotide triphosphate hydrolases"/>
    <property type="match status" value="2"/>
</dbReference>
<dbReference type="OrthoDB" id="9803432at2"/>
<dbReference type="SUPFAM" id="SSF52540">
    <property type="entry name" value="P-loop containing nucleoside triphosphate hydrolases"/>
    <property type="match status" value="2"/>
</dbReference>
<reference evidence="2 3" key="1">
    <citation type="submission" date="2019-03" db="EMBL/GenBank/DDBJ databases">
        <title>Genomic Encyclopedia of Type Strains, Phase IV (KMG-IV): sequencing the most valuable type-strain genomes for metagenomic binning, comparative biology and taxonomic classification.</title>
        <authorList>
            <person name="Goeker M."/>
        </authorList>
    </citation>
    <scope>NUCLEOTIDE SEQUENCE [LARGE SCALE GENOMIC DNA]</scope>
    <source>
        <strain evidence="2 3">DSM 18792</strain>
    </source>
</reference>
<keyword evidence="3" id="KW-1185">Reference proteome</keyword>
<dbReference type="InterPro" id="IPR027785">
    <property type="entry name" value="UvrD-like_helicase_C"/>
</dbReference>
<dbReference type="GO" id="GO:0004386">
    <property type="term" value="F:helicase activity"/>
    <property type="evidence" value="ECO:0007669"/>
    <property type="project" value="UniProtKB-KW"/>
</dbReference>
<keyword evidence="2" id="KW-0378">Hydrolase</keyword>
<protein>
    <submittedName>
        <fullName evidence="2">UvrD-like helicase family protein</fullName>
    </submittedName>
</protein>
<comment type="caution">
    <text evidence="2">The sequence shown here is derived from an EMBL/GenBank/DDBJ whole genome shotgun (WGS) entry which is preliminary data.</text>
</comment>
<feature type="domain" description="AAA+ ATPase" evidence="1">
    <location>
        <begin position="36"/>
        <end position="290"/>
    </location>
</feature>
<dbReference type="PANTHER" id="PTHR43788">
    <property type="entry name" value="DNA2/NAM7 HELICASE FAMILY MEMBER"/>
    <property type="match status" value="1"/>
</dbReference>
<keyword evidence="2" id="KW-0067">ATP-binding</keyword>
<dbReference type="Pfam" id="PF13245">
    <property type="entry name" value="AAA_19"/>
    <property type="match status" value="1"/>
</dbReference>
<keyword evidence="2" id="KW-0547">Nucleotide-binding</keyword>
<dbReference type="CDD" id="cd18809">
    <property type="entry name" value="SF1_C_RecD"/>
    <property type="match status" value="1"/>
</dbReference>
<dbReference type="InterPro" id="IPR027417">
    <property type="entry name" value="P-loop_NTPase"/>
</dbReference>
<accession>A0A4R1RS66</accession>
<organism evidence="2 3">
    <name type="scientific">Mariniflexile fucanivorans</name>
    <dbReference type="NCBI Taxonomy" id="264023"/>
    <lineage>
        <taxon>Bacteria</taxon>
        <taxon>Pseudomonadati</taxon>
        <taxon>Bacteroidota</taxon>
        <taxon>Flavobacteriia</taxon>
        <taxon>Flavobacteriales</taxon>
        <taxon>Flavobacteriaceae</taxon>
        <taxon>Mariniflexile</taxon>
    </lineage>
</organism>
<evidence type="ECO:0000259" key="1">
    <source>
        <dbReference type="SMART" id="SM00382"/>
    </source>
</evidence>
<dbReference type="SMART" id="SM00382">
    <property type="entry name" value="AAA"/>
    <property type="match status" value="1"/>
</dbReference>
<dbReference type="InterPro" id="IPR050534">
    <property type="entry name" value="Coronavir_polyprotein_1ab"/>
</dbReference>
<keyword evidence="2" id="KW-0347">Helicase</keyword>
<gene>
    <name evidence="2" type="ORF">EV196_101741</name>
</gene>
<dbReference type="EMBL" id="SLUP01000001">
    <property type="protein sequence ID" value="TCL69303.1"/>
    <property type="molecule type" value="Genomic_DNA"/>
</dbReference>
<proteinExistence type="predicted"/>
<name>A0A4R1RS66_9FLAO</name>
<dbReference type="AlphaFoldDB" id="A0A4R1RS66"/>
<dbReference type="RefSeq" id="WP_132214960.1">
    <property type="nucleotide sequence ID" value="NZ_OX156936.1"/>
</dbReference>